<proteinExistence type="predicted"/>
<sequence length="106" mass="11833">MSAIRSTSSPPVVTDATDRHRLSSRNAVQPVYLEREIDPDRRRSLQEELDAAEERFPADFSEDAVVDAHEVIEELGRLGGEAVRLLKPLDTKALRLAGEDHVDEQA</sequence>
<evidence type="ECO:0000256" key="1">
    <source>
        <dbReference type="SAM" id="MobiDB-lite"/>
    </source>
</evidence>
<dbReference type="AlphaFoldDB" id="A0A9D7PT66"/>
<dbReference type="Proteomes" id="UP000886689">
    <property type="component" value="Unassembled WGS sequence"/>
</dbReference>
<dbReference type="EMBL" id="JADJUC010000028">
    <property type="protein sequence ID" value="MBK8525327.1"/>
    <property type="molecule type" value="Genomic_DNA"/>
</dbReference>
<feature type="region of interest" description="Disordered" evidence="1">
    <location>
        <begin position="1"/>
        <end position="35"/>
    </location>
</feature>
<evidence type="ECO:0000313" key="3">
    <source>
        <dbReference type="Proteomes" id="UP000886689"/>
    </source>
</evidence>
<gene>
    <name evidence="2" type="ORF">IPL58_15575</name>
</gene>
<reference evidence="2" key="1">
    <citation type="submission" date="2020-10" db="EMBL/GenBank/DDBJ databases">
        <title>Connecting structure to function with the recovery of over 1000 high-quality activated sludge metagenome-assembled genomes encoding full-length rRNA genes using long-read sequencing.</title>
        <authorList>
            <person name="Singleton C.M."/>
            <person name="Petriglieri F."/>
            <person name="Kristensen J.M."/>
            <person name="Kirkegaard R.H."/>
            <person name="Michaelsen T.Y."/>
            <person name="Andersen M.H."/>
            <person name="Karst S.M."/>
            <person name="Dueholm M.S."/>
            <person name="Nielsen P.H."/>
            <person name="Albertsen M."/>
        </authorList>
    </citation>
    <scope>NUCLEOTIDE SEQUENCE</scope>
    <source>
        <strain evidence="2">Hirt_18-Q3-R61-65_BATAC.395</strain>
    </source>
</reference>
<organism evidence="2 3">
    <name type="scientific">Candidatus Proximibacter danicus</name>
    <dbReference type="NCBI Taxonomy" id="2954365"/>
    <lineage>
        <taxon>Bacteria</taxon>
        <taxon>Pseudomonadati</taxon>
        <taxon>Pseudomonadota</taxon>
        <taxon>Betaproteobacteria</taxon>
        <taxon>Candidatus Proximibacter</taxon>
    </lineage>
</organism>
<feature type="compositionally biased region" description="Polar residues" evidence="1">
    <location>
        <begin position="1"/>
        <end position="11"/>
    </location>
</feature>
<evidence type="ECO:0000313" key="2">
    <source>
        <dbReference type="EMBL" id="MBK8525327.1"/>
    </source>
</evidence>
<accession>A0A9D7PT66</accession>
<name>A0A9D7PT66_9PROT</name>
<protein>
    <submittedName>
        <fullName evidence="2">Uncharacterized protein</fullName>
    </submittedName>
</protein>
<comment type="caution">
    <text evidence="2">The sequence shown here is derived from an EMBL/GenBank/DDBJ whole genome shotgun (WGS) entry which is preliminary data.</text>
</comment>